<dbReference type="GO" id="GO:0051539">
    <property type="term" value="F:4 iron, 4 sulfur cluster binding"/>
    <property type="evidence" value="ECO:0007669"/>
    <property type="project" value="UniProtKB-KW"/>
</dbReference>
<comment type="cofactor">
    <cofactor evidence="1">
        <name>[4Fe-4S] cluster</name>
        <dbReference type="ChEBI" id="CHEBI:49883"/>
    </cofactor>
</comment>
<evidence type="ECO:0000313" key="22">
    <source>
        <dbReference type="Proteomes" id="UP000278627"/>
    </source>
</evidence>
<gene>
    <name evidence="21" type="ORF">BPAG_LOCUS12981</name>
</gene>
<dbReference type="InterPro" id="IPR001841">
    <property type="entry name" value="Znf_RING"/>
</dbReference>
<keyword evidence="16" id="KW-0472">Membrane</keyword>
<evidence type="ECO:0000259" key="19">
    <source>
        <dbReference type="PROSITE" id="PS51669"/>
    </source>
</evidence>
<dbReference type="Pfam" id="PF22151">
    <property type="entry name" value="Fer4_NDSU1"/>
    <property type="match status" value="1"/>
</dbReference>
<evidence type="ECO:0000256" key="4">
    <source>
        <dbReference type="ARBA" id="ARBA00022485"/>
    </source>
</evidence>
<feature type="domain" description="4Fe-4S Mo/W bis-MGD-type" evidence="19">
    <location>
        <begin position="649"/>
        <end position="705"/>
    </location>
</feature>
<organism evidence="23">
    <name type="scientific">Brugia pahangi</name>
    <name type="common">Filarial nematode worm</name>
    <dbReference type="NCBI Taxonomy" id="6280"/>
    <lineage>
        <taxon>Eukaryota</taxon>
        <taxon>Metazoa</taxon>
        <taxon>Ecdysozoa</taxon>
        <taxon>Nematoda</taxon>
        <taxon>Chromadorea</taxon>
        <taxon>Rhabditida</taxon>
        <taxon>Spirurina</taxon>
        <taxon>Spiruromorpha</taxon>
        <taxon>Filarioidea</taxon>
        <taxon>Onchocercidae</taxon>
        <taxon>Brugia</taxon>
    </lineage>
</organism>
<dbReference type="InterPro" id="IPR036010">
    <property type="entry name" value="2Fe-2S_ferredoxin-like_sf"/>
</dbReference>
<dbReference type="STRING" id="6280.A0A0N4TVX1"/>
<keyword evidence="16" id="KW-1133">Transmembrane helix</keyword>
<accession>A0A0N4TVX1</accession>
<dbReference type="InterPro" id="IPR010228">
    <property type="entry name" value="NADH_UbQ_OxRdtase_Gsu"/>
</dbReference>
<dbReference type="Gene3D" id="3.30.200.210">
    <property type="match status" value="1"/>
</dbReference>
<keyword evidence="4" id="KW-0004">4Fe-4S</keyword>
<evidence type="ECO:0000256" key="3">
    <source>
        <dbReference type="ARBA" id="ARBA00013888"/>
    </source>
</evidence>
<keyword evidence="16" id="KW-0812">Transmembrane</keyword>
<comment type="cofactor">
    <cofactor evidence="12">
        <name>[2Fe-2S] cluster</name>
        <dbReference type="ChEBI" id="CHEBI:190135"/>
    </cofactor>
</comment>
<dbReference type="GO" id="GO:0016651">
    <property type="term" value="F:oxidoreductase activity, acting on NAD(P)H"/>
    <property type="evidence" value="ECO:0007669"/>
    <property type="project" value="InterPro"/>
</dbReference>
<keyword evidence="7" id="KW-0862">Zinc</keyword>
<dbReference type="PROSITE" id="PS51839">
    <property type="entry name" value="4FE4S_HC3"/>
    <property type="match status" value="1"/>
</dbReference>
<dbReference type="NCBIfam" id="TIGR01973">
    <property type="entry name" value="NuoG"/>
    <property type="match status" value="1"/>
</dbReference>
<dbReference type="InterPro" id="IPR015405">
    <property type="entry name" value="NDUFS1-like_C"/>
</dbReference>
<dbReference type="InterPro" id="IPR058730">
    <property type="entry name" value="U-box_ZFPL1-like"/>
</dbReference>
<evidence type="ECO:0000256" key="13">
    <source>
        <dbReference type="ARBA" id="ARBA00049551"/>
    </source>
</evidence>
<keyword evidence="22" id="KW-1185">Reference proteome</keyword>
<dbReference type="GO" id="GO:0008270">
    <property type="term" value="F:zinc ion binding"/>
    <property type="evidence" value="ECO:0007669"/>
    <property type="project" value="UniProtKB-KW"/>
</dbReference>
<evidence type="ECO:0000256" key="1">
    <source>
        <dbReference type="ARBA" id="ARBA00001966"/>
    </source>
</evidence>
<dbReference type="CDD" id="cd16487">
    <property type="entry name" value="mRING-H2-C3DHC3_ZFPL1"/>
    <property type="match status" value="1"/>
</dbReference>
<keyword evidence="6 14" id="KW-0863">Zinc-finger</keyword>
<dbReference type="FunFam" id="3.40.50.740:FF:000012">
    <property type="entry name" value="NADH dehydrogenase [ubiquinone] iron-sulfur protein 1 mitochondrial"/>
    <property type="match status" value="1"/>
</dbReference>
<dbReference type="InterPro" id="IPR000283">
    <property type="entry name" value="NADH_UbQ_OxRdtase_75kDa_su_CS"/>
</dbReference>
<dbReference type="PROSITE" id="PS50089">
    <property type="entry name" value="ZF_RING_2"/>
    <property type="match status" value="1"/>
</dbReference>
<dbReference type="GO" id="GO:0042773">
    <property type="term" value="P:ATP synthesis coupled electron transport"/>
    <property type="evidence" value="ECO:0007669"/>
    <property type="project" value="InterPro"/>
</dbReference>
<evidence type="ECO:0000256" key="10">
    <source>
        <dbReference type="ARBA" id="ARBA00023014"/>
    </source>
</evidence>
<dbReference type="FunFam" id="3.30.200.210:FF:000002">
    <property type="entry name" value="NADH-ubiquinone oxidoreductase 75 kDa subunit"/>
    <property type="match status" value="1"/>
</dbReference>
<reference evidence="23" key="1">
    <citation type="submission" date="2016-04" db="UniProtKB">
        <authorList>
            <consortium name="WormBaseParasite"/>
        </authorList>
    </citation>
    <scope>IDENTIFICATION</scope>
</reference>
<name>A0A0N4TVX1_BRUPA</name>
<dbReference type="WBParaSite" id="BPAG_0001305301-mRNA-1">
    <property type="protein sequence ID" value="BPAG_0001305301-mRNA-1"/>
    <property type="gene ID" value="BPAG_0001305301"/>
</dbReference>
<dbReference type="PROSITE" id="PS00642">
    <property type="entry name" value="COMPLEX1_75K_2"/>
    <property type="match status" value="1"/>
</dbReference>
<feature type="transmembrane region" description="Helical" evidence="16">
    <location>
        <begin position="333"/>
        <end position="354"/>
    </location>
</feature>
<dbReference type="Pfam" id="PF25998">
    <property type="entry name" value="U-box_ZFPL1"/>
    <property type="match status" value="1"/>
</dbReference>
<dbReference type="PROSITE" id="PS51085">
    <property type="entry name" value="2FE2S_FER_2"/>
    <property type="match status" value="1"/>
</dbReference>
<dbReference type="Pfam" id="PF09326">
    <property type="entry name" value="NADH_dhqG_C"/>
    <property type="match status" value="1"/>
</dbReference>
<dbReference type="InterPro" id="IPR013083">
    <property type="entry name" value="Znf_RING/FYVE/PHD"/>
</dbReference>
<evidence type="ECO:0000256" key="7">
    <source>
        <dbReference type="ARBA" id="ARBA00022833"/>
    </source>
</evidence>
<evidence type="ECO:0000256" key="2">
    <source>
        <dbReference type="ARBA" id="ARBA00005404"/>
    </source>
</evidence>
<dbReference type="PANTHER" id="PTHR43105">
    <property type="entry name" value="RESPIRATORY NITRATE REDUCTASE"/>
    <property type="match status" value="1"/>
</dbReference>
<evidence type="ECO:0000256" key="6">
    <source>
        <dbReference type="ARBA" id="ARBA00022771"/>
    </source>
</evidence>
<dbReference type="FunFam" id="3.10.20.740:FF:000001">
    <property type="entry name" value="NADH-quinone oxidoreductase subunit G"/>
    <property type="match status" value="1"/>
</dbReference>
<dbReference type="InterPro" id="IPR054351">
    <property type="entry name" value="NADH_UbQ_OxRdtase_ferredoxin"/>
</dbReference>
<dbReference type="SUPFAM" id="SSF57850">
    <property type="entry name" value="RING/U-box"/>
    <property type="match status" value="1"/>
</dbReference>
<dbReference type="GO" id="GO:0005743">
    <property type="term" value="C:mitochondrial inner membrane"/>
    <property type="evidence" value="ECO:0007669"/>
    <property type="project" value="UniProtKB-ARBA"/>
</dbReference>
<dbReference type="EMBL" id="UZAD01013340">
    <property type="protein sequence ID" value="VDN94167.1"/>
    <property type="molecule type" value="Genomic_DNA"/>
</dbReference>
<evidence type="ECO:0000259" key="20">
    <source>
        <dbReference type="PROSITE" id="PS51839"/>
    </source>
</evidence>
<sequence>MTLCHTDSVHHSTYFIFTSCRNSSDSHCRFRYVSKYNGTLQMCQEKSDKFILFRTSSERLRVLFGGKSLQGKLLSVPHEVVLTGYVINVNASENECVVQSYLSWLADSDYDTNCTLCSMSLESKETVRLKCLHLFHWECLDEWARHLPGNTAPAGYKCQQCQEGIFPAPNQTSPIIERLQAVLQQANWARAGLGLSLLPELDSLPSSASVIPSMITHSVSGKQNYVNEHDILYEANLNVGNIRSDTSATVVDVGDEYNRQEQQRQFTARKPMNLNENNYAIPSSLLFSKVRDEDLPENKYKRRSASEWLNRWFRSRYGKRPVFDPRAQWKRGFFYIIVCIIIMMTVFTILPRFISNRSNDDPAFNPLANPDIRIAFPEQTLNGTVVGDLLNDKAINKMASSKGLARLTAGKLRLVNLSNCRGQQMAASKKVEVFINDMKVLVDPGTTILQAASLLGIDIPRFCYHDRLSIAGNCRMCLVEVEKQIKPAASCAMPVANGMRVQTNSPMAKKAREGVMEFLLLNHPLDCPICDQGGECDLQDQSMGFGSDRSRLEIFYDGKRAVENKYIGPLIKTVMTRCIQCTRCVRFANEIAGVSDFGTTGRGTDMEVRIGTYVEKLFATELSGNVIDICPVGALLNKPYSFTARPWELRKVESVDVMDAVGSNIVIAHRTGELFRITPKLCEDINEEWISDKTRFVVDGLKRQRLGQPLLRTQNGSLEPCSWEEALFAVASKLRAASPNHIAAIAGDLCDTESLIALKDLMNRFDSELVCTEESFPSGSGGTDLRMSSALLIKLFVDLECLVFELTVDVIVNWFARKNHSQAAVAELIFVFELTVDLIVNWFARKNHSQAAVAELINKKCNYVMNDKFIGIERVDVLLLIGTNPRFEATIFNARIRKSFRHTDIEIGVIGEEVDLKYGYEYLGDNGKILDDIINGKGEFAKRLQAAKRPMIVVGSGALQGKHGAALLGKIQIFAEKLRSKTGKAIKIVNVLQRYASQVGALDVGYKAGAEWILNSVKDIKFLYMLGADSGRIKKSDLTPDTFVIYQGHHGDIGVELANLILPGAAYTEKDATYVNTEGRAQRAYAAITAPGDARIDWKIIRAISEVAGRTLPYNDLDQIRSRMAEIAPHLVRCGNVEECSFQEQATLLAESGDTNVSLKPELLELGDFWMTNSISRASKTMAECVRAYQRYKQDPYMEENRFLCV</sequence>
<dbReference type="SUPFAM" id="SSF54292">
    <property type="entry name" value="2Fe-2S ferredoxin-like"/>
    <property type="match status" value="1"/>
</dbReference>
<keyword evidence="9" id="KW-0408">Iron</keyword>
<dbReference type="InterPro" id="IPR001041">
    <property type="entry name" value="2Fe-2S_ferredoxin-type"/>
</dbReference>
<dbReference type="InterPro" id="IPR006656">
    <property type="entry name" value="Mopterin_OxRdtase"/>
</dbReference>
<dbReference type="Proteomes" id="UP000278627">
    <property type="component" value="Unassembled WGS sequence"/>
</dbReference>
<evidence type="ECO:0000313" key="21">
    <source>
        <dbReference type="EMBL" id="VDN94167.1"/>
    </source>
</evidence>
<dbReference type="CDD" id="cd00207">
    <property type="entry name" value="fer2"/>
    <property type="match status" value="1"/>
</dbReference>
<dbReference type="Gene3D" id="3.30.70.20">
    <property type="match status" value="1"/>
</dbReference>
<dbReference type="FunFam" id="3.30.70.20:FF:000002">
    <property type="entry name" value="NADH-ubiquinone oxidoreductase 75 kDa subunit"/>
    <property type="match status" value="1"/>
</dbReference>
<dbReference type="SUPFAM" id="SSF53706">
    <property type="entry name" value="Formate dehydrogenase/DMSO reductase, domains 1-3"/>
    <property type="match status" value="1"/>
</dbReference>
<evidence type="ECO:0000256" key="5">
    <source>
        <dbReference type="ARBA" id="ARBA00022723"/>
    </source>
</evidence>
<dbReference type="PANTHER" id="PTHR43105:SF13">
    <property type="entry name" value="NADH-UBIQUINONE OXIDOREDUCTASE 75 KDA SUBUNIT, MITOCHONDRIAL"/>
    <property type="match status" value="1"/>
</dbReference>
<dbReference type="Pfam" id="PF00384">
    <property type="entry name" value="Molybdopterin"/>
    <property type="match status" value="2"/>
</dbReference>
<dbReference type="InterPro" id="IPR050123">
    <property type="entry name" value="Prok_molybdopt-oxidoreductase"/>
</dbReference>
<evidence type="ECO:0000256" key="14">
    <source>
        <dbReference type="PROSITE-ProRule" id="PRU00175"/>
    </source>
</evidence>
<keyword evidence="8" id="KW-1278">Translocase</keyword>
<keyword evidence="5" id="KW-0479">Metal-binding</keyword>
<evidence type="ECO:0000259" key="17">
    <source>
        <dbReference type="PROSITE" id="PS50089"/>
    </source>
</evidence>
<protein>
    <recommendedName>
        <fullName evidence="3">NADH-ubiquinone oxidoreductase 75 kDa subunit, mitochondrial</fullName>
    </recommendedName>
</protein>
<dbReference type="AlphaFoldDB" id="A0A0N4TVX1"/>
<dbReference type="PROSITE" id="PS51669">
    <property type="entry name" value="4FE4S_MOW_BIS_MGD"/>
    <property type="match status" value="1"/>
</dbReference>
<dbReference type="GO" id="GO:0008137">
    <property type="term" value="F:NADH dehydrogenase (ubiquinone) activity"/>
    <property type="evidence" value="ECO:0007669"/>
    <property type="project" value="UniProtKB-EC"/>
</dbReference>
<dbReference type="SUPFAM" id="SSF54862">
    <property type="entry name" value="4Fe-4S ferredoxins"/>
    <property type="match status" value="1"/>
</dbReference>
<dbReference type="SMART" id="SM00184">
    <property type="entry name" value="RING"/>
    <property type="match status" value="1"/>
</dbReference>
<evidence type="ECO:0000256" key="11">
    <source>
        <dbReference type="ARBA" id="ARBA00023027"/>
    </source>
</evidence>
<feature type="domain" description="2Fe-2S ferredoxin-type" evidence="18">
    <location>
        <begin position="429"/>
        <end position="507"/>
    </location>
</feature>
<dbReference type="CDD" id="cd02773">
    <property type="entry name" value="MopB_Res-Cmplx1_Nad11"/>
    <property type="match status" value="1"/>
</dbReference>
<evidence type="ECO:0000259" key="18">
    <source>
        <dbReference type="PROSITE" id="PS51085"/>
    </source>
</evidence>
<dbReference type="Pfam" id="PF13510">
    <property type="entry name" value="Fer2_4"/>
    <property type="match status" value="1"/>
</dbReference>
<dbReference type="GO" id="GO:0045271">
    <property type="term" value="C:respiratory chain complex I"/>
    <property type="evidence" value="ECO:0007669"/>
    <property type="project" value="UniProtKB-ARBA"/>
</dbReference>
<feature type="domain" description="RING-type" evidence="17">
    <location>
        <begin position="114"/>
        <end position="162"/>
    </location>
</feature>
<dbReference type="SMART" id="SM00929">
    <property type="entry name" value="NADH-G_4Fe-4S_3"/>
    <property type="match status" value="1"/>
</dbReference>
<dbReference type="Gene3D" id="3.40.50.740">
    <property type="match status" value="1"/>
</dbReference>
<evidence type="ECO:0000256" key="8">
    <source>
        <dbReference type="ARBA" id="ARBA00022967"/>
    </source>
</evidence>
<comment type="similarity">
    <text evidence="2 15">Belongs to the complex I 75 kDa subunit family.</text>
</comment>
<evidence type="ECO:0000313" key="23">
    <source>
        <dbReference type="WBParaSite" id="BPAG_0001305301-mRNA-1"/>
    </source>
</evidence>
<dbReference type="InterPro" id="IPR006963">
    <property type="entry name" value="Mopterin_OxRdtase_4Fe-4S_dom"/>
</dbReference>
<keyword evidence="11" id="KW-0520">NAD</keyword>
<dbReference type="InterPro" id="IPR019574">
    <property type="entry name" value="NADH_UbQ_OxRdtase_Gsu_4Fe4S-bd"/>
</dbReference>
<dbReference type="Gene3D" id="3.10.20.740">
    <property type="match status" value="1"/>
</dbReference>
<evidence type="ECO:0000256" key="9">
    <source>
        <dbReference type="ARBA" id="ARBA00023004"/>
    </source>
</evidence>
<evidence type="ECO:0000256" key="12">
    <source>
        <dbReference type="ARBA" id="ARBA00034078"/>
    </source>
</evidence>
<dbReference type="Pfam" id="PF22117">
    <property type="entry name" value="Fer4_Nqo3"/>
    <property type="match status" value="1"/>
</dbReference>
<dbReference type="Gene3D" id="3.30.40.10">
    <property type="entry name" value="Zinc/RING finger domain, C3HC4 (zinc finger)"/>
    <property type="match status" value="1"/>
</dbReference>
<feature type="domain" description="4Fe-4S His(Cys)3-ligated-type" evidence="20">
    <location>
        <begin position="507"/>
        <end position="546"/>
    </location>
</feature>
<evidence type="ECO:0000256" key="15">
    <source>
        <dbReference type="RuleBase" id="RU004523"/>
    </source>
</evidence>
<reference evidence="21 22" key="2">
    <citation type="submission" date="2018-11" db="EMBL/GenBank/DDBJ databases">
        <authorList>
            <consortium name="Pathogen Informatics"/>
        </authorList>
    </citation>
    <scope>NUCLEOTIDE SEQUENCE [LARGE SCALE GENOMIC DNA]</scope>
</reference>
<dbReference type="Pfam" id="PF10588">
    <property type="entry name" value="NADH-G_4Fe-4S_3"/>
    <property type="match status" value="1"/>
</dbReference>
<evidence type="ECO:0000256" key="16">
    <source>
        <dbReference type="SAM" id="Phobius"/>
    </source>
</evidence>
<proteinExistence type="inferred from homology"/>
<dbReference type="PROSITE" id="PS00643">
    <property type="entry name" value="COMPLEX1_75K_3"/>
    <property type="match status" value="1"/>
</dbReference>
<comment type="catalytic activity">
    <reaction evidence="13">
        <text>a ubiquinone + NADH + 5 H(+)(in) = a ubiquinol + NAD(+) + 4 H(+)(out)</text>
        <dbReference type="Rhea" id="RHEA:29091"/>
        <dbReference type="Rhea" id="RHEA-COMP:9565"/>
        <dbReference type="Rhea" id="RHEA-COMP:9566"/>
        <dbReference type="ChEBI" id="CHEBI:15378"/>
        <dbReference type="ChEBI" id="CHEBI:16389"/>
        <dbReference type="ChEBI" id="CHEBI:17976"/>
        <dbReference type="ChEBI" id="CHEBI:57540"/>
        <dbReference type="ChEBI" id="CHEBI:57945"/>
        <dbReference type="EC" id="7.1.1.2"/>
    </reaction>
</comment>
<dbReference type="PROSITE" id="PS00641">
    <property type="entry name" value="COMPLEX1_75K_1"/>
    <property type="match status" value="1"/>
</dbReference>
<keyword evidence="10" id="KW-0411">Iron-sulfur</keyword>